<evidence type="ECO:0000256" key="1">
    <source>
        <dbReference type="SAM" id="Coils"/>
    </source>
</evidence>
<evidence type="ECO:0000313" key="4">
    <source>
        <dbReference type="Proteomes" id="UP000290545"/>
    </source>
</evidence>
<name>A0A4V1MAR0_9BACT</name>
<dbReference type="EMBL" id="SDHZ01000001">
    <property type="protein sequence ID" value="RXK86746.1"/>
    <property type="molecule type" value="Genomic_DNA"/>
</dbReference>
<proteinExistence type="predicted"/>
<comment type="caution">
    <text evidence="3">The sequence shown here is derived from an EMBL/GenBank/DDBJ whole genome shotgun (WGS) entry which is preliminary data.</text>
</comment>
<feature type="chain" id="PRO_5020415407" description="DUF3575 domain-containing protein" evidence="2">
    <location>
        <begin position="20"/>
        <end position="775"/>
    </location>
</feature>
<feature type="signal peptide" evidence="2">
    <location>
        <begin position="1"/>
        <end position="19"/>
    </location>
</feature>
<evidence type="ECO:0000313" key="3">
    <source>
        <dbReference type="EMBL" id="RXK86746.1"/>
    </source>
</evidence>
<gene>
    <name evidence="3" type="ORF">ESB13_08075</name>
</gene>
<keyword evidence="4" id="KW-1185">Reference proteome</keyword>
<accession>A0A4V1MAR0</accession>
<dbReference type="Proteomes" id="UP000290545">
    <property type="component" value="Unassembled WGS sequence"/>
</dbReference>
<keyword evidence="2" id="KW-0732">Signal</keyword>
<dbReference type="AlphaFoldDB" id="A0A4V1MAR0"/>
<keyword evidence="1" id="KW-0175">Coiled coil</keyword>
<organism evidence="3 4">
    <name type="scientific">Filimonas effusa</name>
    <dbReference type="NCBI Taxonomy" id="2508721"/>
    <lineage>
        <taxon>Bacteria</taxon>
        <taxon>Pseudomonadati</taxon>
        <taxon>Bacteroidota</taxon>
        <taxon>Chitinophagia</taxon>
        <taxon>Chitinophagales</taxon>
        <taxon>Chitinophagaceae</taxon>
        <taxon>Filimonas</taxon>
    </lineage>
</organism>
<sequence length="775" mass="87276">MKTKVLLLFALVYSSFLSAQVPLTNYVWAPRQEIIFDSSGRMISFPSIYVLKNSDLCFKVRVPMGMLTQQMAALKKRLEVTKEFLGRPGVKKAYDCFFGALSDVYDFNSFYVELDNEIKRLEATTICKMNKSAPMVAAPKVVADKKEADTSGVEKKKEAPDKAPEGALLSKAIPVAGYINAVLNYQYEVEIYRGASCVKKIPLHAVLNECEDNCVDFVYDCININDLDCKSCSGIAQQRVGFKLVRHDPLSRVVRDWYNVSASDLLKKMDETGMASSRKTILGAIEAGAKETDKDKLDSKIDDLKKLMPWFISWFWYTGGELTLDPLSVPAKERNAGINERINAIDKEIAVRQPRFVFLDSVKANIEKSVSRFEEFDRVQSALLEDDARLKSLKADKARLQAQLKETGDVDKLRTDDLLYQGEMVITKWGNKNPQKQFDEAQDYMAIPQQRRLLRKVSEVPEDEKVYILIQNVSGGREIQVDEKRLNFDDREEFTALLQEQLSKIDFSAIAASVGPLQSFLRSFASEKAMEASSYGDGADAPGCLEIKPYLEDLQKKIEAGSVSFPPSLKLFESQVQSAPRFKTVMKLTGSSSGTGFEAPYRDSISFLDVTKKDSVKTLSKTYIKVGALRFIQLAAGIAYNKTPATTTTIDTAGNGFRVSTSDNVSKAIFGFKLYPFKNYNRDNQIIPRYFFRRFSAFAGFEILRPLNNFYIGGAYDIVPGFSFSVGQNYYLQTRYKVENNTVVNTSRGYAKSGPYYSVMVNPVLFVQFVKLFFK</sequence>
<evidence type="ECO:0000256" key="2">
    <source>
        <dbReference type="SAM" id="SignalP"/>
    </source>
</evidence>
<dbReference type="RefSeq" id="WP_129002494.1">
    <property type="nucleotide sequence ID" value="NZ_SDHZ01000001.1"/>
</dbReference>
<evidence type="ECO:0008006" key="5">
    <source>
        <dbReference type="Google" id="ProtNLM"/>
    </source>
</evidence>
<reference evidence="3 4" key="1">
    <citation type="submission" date="2019-01" db="EMBL/GenBank/DDBJ databases">
        <title>Filimonas sp. strain TTM-71.</title>
        <authorList>
            <person name="Chen W.-M."/>
        </authorList>
    </citation>
    <scope>NUCLEOTIDE SEQUENCE [LARGE SCALE GENOMIC DNA]</scope>
    <source>
        <strain evidence="3 4">TTM-71</strain>
    </source>
</reference>
<protein>
    <recommendedName>
        <fullName evidence="5">DUF3575 domain-containing protein</fullName>
    </recommendedName>
</protein>
<dbReference type="OrthoDB" id="655928at2"/>
<feature type="coiled-coil region" evidence="1">
    <location>
        <begin position="383"/>
        <end position="410"/>
    </location>
</feature>